<accession>A0ABQ6LID1</accession>
<feature type="transmembrane region" description="Helical" evidence="6">
    <location>
        <begin position="150"/>
        <end position="168"/>
    </location>
</feature>
<feature type="transmembrane region" description="Helical" evidence="6">
    <location>
        <begin position="203"/>
        <end position="224"/>
    </location>
</feature>
<keyword evidence="3 6" id="KW-0812">Transmembrane</keyword>
<sequence>MFYREAGEFKTSYAADHATFPIRFDFWRFWIIVALAFLVVPFLVTDYWEKAVFLPFFVYALAAIGLNILTGYCGQVSLGTGGFMAVGAYGCYKFMTGLDIKWDREVDGQVTEVVLIDLPGLDIVSSTILGGLCAALVGVLFGLPSLRIKGFYLAVATLAAQFFLVWLFNKWSWAYNHSATGQITAPESFLFGVAVTGPNAPPWATYLLCLGFLFVFGWAARNLVRGRTGRSWMAIRDMDIAAEIIGVNPLLTKLSAFAVSSFFIGMAGALYFAVWQGAAEPTEAFGIDQSFEVLFMVIIGGLGSIFGSLVGAAFIVLLPVFFKNLMVTGFGAWIVAVPLGIIIGVALGALAFQLVAWALRRIAPGAATRGGAIAGLAVAAAGSIYFAGAAHSGLGWPTDIAEHMQIITVGGLIIFFLIKEPHGIAALWRTTKERLRLWPFPH</sequence>
<dbReference type="InterPro" id="IPR001851">
    <property type="entry name" value="ABC_transp_permease"/>
</dbReference>
<feature type="transmembrane region" description="Helical" evidence="6">
    <location>
        <begin position="330"/>
        <end position="359"/>
    </location>
</feature>
<evidence type="ECO:0000256" key="4">
    <source>
        <dbReference type="ARBA" id="ARBA00022989"/>
    </source>
</evidence>
<gene>
    <name evidence="7" type="ORF">LNKW23_01500</name>
</gene>
<reference evidence="7 8" key="1">
    <citation type="submission" date="2023-04" db="EMBL/GenBank/DDBJ databases">
        <title>Marinoamorphus aggregata gen. nov., sp. Nov., isolate from tissue of brittle star Ophioplocus japonicus.</title>
        <authorList>
            <person name="Kawano K."/>
            <person name="Sawayama S."/>
            <person name="Nakagawa S."/>
        </authorList>
    </citation>
    <scope>NUCLEOTIDE SEQUENCE [LARGE SCALE GENOMIC DNA]</scope>
    <source>
        <strain evidence="7 8">NKW23</strain>
    </source>
</reference>
<evidence type="ECO:0000256" key="2">
    <source>
        <dbReference type="ARBA" id="ARBA00022475"/>
    </source>
</evidence>
<dbReference type="InterPro" id="IPR043428">
    <property type="entry name" value="LivM-like"/>
</dbReference>
<dbReference type="PANTHER" id="PTHR30482:SF5">
    <property type="entry name" value="ABC TRANSPORTER PERMEASE PROTEIN"/>
    <property type="match status" value="1"/>
</dbReference>
<dbReference type="CDD" id="cd06581">
    <property type="entry name" value="TM_PBP1_LivM_like"/>
    <property type="match status" value="1"/>
</dbReference>
<comment type="caution">
    <text evidence="7">The sequence shown here is derived from an EMBL/GenBank/DDBJ whole genome shotgun (WGS) entry which is preliminary data.</text>
</comment>
<feature type="transmembrane region" description="Helical" evidence="6">
    <location>
        <begin position="254"/>
        <end position="274"/>
    </location>
</feature>
<dbReference type="Proteomes" id="UP001239909">
    <property type="component" value="Unassembled WGS sequence"/>
</dbReference>
<feature type="transmembrane region" description="Helical" evidence="6">
    <location>
        <begin position="371"/>
        <end position="388"/>
    </location>
</feature>
<comment type="subcellular location">
    <subcellularLocation>
        <location evidence="1">Cell membrane</location>
        <topology evidence="1">Multi-pass membrane protein</topology>
    </subcellularLocation>
</comment>
<dbReference type="RefSeq" id="WP_285669561.1">
    <property type="nucleotide sequence ID" value="NZ_BSYI01000001.1"/>
</dbReference>
<evidence type="ECO:0000256" key="5">
    <source>
        <dbReference type="ARBA" id="ARBA00023136"/>
    </source>
</evidence>
<feature type="transmembrane region" description="Helical" evidence="6">
    <location>
        <begin position="294"/>
        <end position="318"/>
    </location>
</feature>
<feature type="transmembrane region" description="Helical" evidence="6">
    <location>
        <begin position="26"/>
        <end position="44"/>
    </location>
</feature>
<evidence type="ECO:0000313" key="8">
    <source>
        <dbReference type="Proteomes" id="UP001239909"/>
    </source>
</evidence>
<dbReference type="PANTHER" id="PTHR30482">
    <property type="entry name" value="HIGH-AFFINITY BRANCHED-CHAIN AMINO ACID TRANSPORT SYSTEM PERMEASE"/>
    <property type="match status" value="1"/>
</dbReference>
<keyword evidence="2" id="KW-1003">Cell membrane</keyword>
<organism evidence="7 8">
    <name type="scientific">Paralimibaculum aggregatum</name>
    <dbReference type="NCBI Taxonomy" id="3036245"/>
    <lineage>
        <taxon>Bacteria</taxon>
        <taxon>Pseudomonadati</taxon>
        <taxon>Pseudomonadota</taxon>
        <taxon>Alphaproteobacteria</taxon>
        <taxon>Rhodobacterales</taxon>
        <taxon>Paracoccaceae</taxon>
        <taxon>Paralimibaculum</taxon>
    </lineage>
</organism>
<name>A0ABQ6LID1_9RHOB</name>
<keyword evidence="8" id="KW-1185">Reference proteome</keyword>
<evidence type="ECO:0000256" key="1">
    <source>
        <dbReference type="ARBA" id="ARBA00004651"/>
    </source>
</evidence>
<dbReference type="EMBL" id="BSYI01000001">
    <property type="protein sequence ID" value="GMG80938.1"/>
    <property type="molecule type" value="Genomic_DNA"/>
</dbReference>
<protein>
    <recommendedName>
        <fullName evidence="9">Branched-chain amino acid ABC transporter permease</fullName>
    </recommendedName>
</protein>
<evidence type="ECO:0000256" key="3">
    <source>
        <dbReference type="ARBA" id="ARBA00022692"/>
    </source>
</evidence>
<feature type="transmembrane region" description="Helical" evidence="6">
    <location>
        <begin position="51"/>
        <end position="69"/>
    </location>
</feature>
<evidence type="ECO:0000256" key="6">
    <source>
        <dbReference type="SAM" id="Phobius"/>
    </source>
</evidence>
<dbReference type="Pfam" id="PF02653">
    <property type="entry name" value="BPD_transp_2"/>
    <property type="match status" value="1"/>
</dbReference>
<proteinExistence type="predicted"/>
<feature type="transmembrane region" description="Helical" evidence="6">
    <location>
        <begin position="400"/>
        <end position="418"/>
    </location>
</feature>
<keyword evidence="5 6" id="KW-0472">Membrane</keyword>
<feature type="transmembrane region" description="Helical" evidence="6">
    <location>
        <begin position="123"/>
        <end position="143"/>
    </location>
</feature>
<evidence type="ECO:0008006" key="9">
    <source>
        <dbReference type="Google" id="ProtNLM"/>
    </source>
</evidence>
<keyword evidence="4 6" id="KW-1133">Transmembrane helix</keyword>
<evidence type="ECO:0000313" key="7">
    <source>
        <dbReference type="EMBL" id="GMG80938.1"/>
    </source>
</evidence>